<reference evidence="2" key="1">
    <citation type="submission" date="2020-03" db="EMBL/GenBank/DDBJ databases">
        <title>Draft sequencing of Paenibacilllus sp. S3N08.</title>
        <authorList>
            <person name="Kim D.-U."/>
        </authorList>
    </citation>
    <scope>NUCLEOTIDE SEQUENCE</scope>
    <source>
        <strain evidence="2">S3N08</strain>
    </source>
</reference>
<dbReference type="EMBL" id="JAAOIW010000007">
    <property type="protein sequence ID" value="NHN32039.1"/>
    <property type="molecule type" value="Genomic_DNA"/>
</dbReference>
<keyword evidence="3" id="KW-1185">Reference proteome</keyword>
<evidence type="ECO:0000313" key="3">
    <source>
        <dbReference type="Proteomes" id="UP001165962"/>
    </source>
</evidence>
<protein>
    <submittedName>
        <fullName evidence="2">IS1595 family transposase</fullName>
    </submittedName>
</protein>
<dbReference type="Proteomes" id="UP001165962">
    <property type="component" value="Unassembled WGS sequence"/>
</dbReference>
<feature type="domain" description="Transposase zinc-ribbon" evidence="1">
    <location>
        <begin position="17"/>
        <end position="63"/>
    </location>
</feature>
<name>A0ABX0J6R0_9BACL</name>
<dbReference type="Pfam" id="PF12760">
    <property type="entry name" value="Zn_ribbon_IS1595"/>
    <property type="match status" value="1"/>
</dbReference>
<proteinExistence type="predicted"/>
<sequence length="290" mass="32354">MTDGLMILEKLLDHYSTEAACIEALMATKWSNGFTCRYCGHNRAYKITTRKIPLFECAACRHQSSLLAGTVMEGSKTSLQKWFHALLLVSFQPTGVNAVQLRAAISVTYKTAWLMLHKIRYAMNQDAGKLLSGIVRINSAIYGNPHNASVLRHPKEQPLLIGASITDKGEPACIKIKLVANEHLRERLVVPDGTKVFIKYQVAPGTVDVQCVTARFSPLRFKKLVDIVHEASCWISNKFNGIGPKHLQAYLDEFSYRINMKLENAGISMFTHLTRQCVSIPTLTYSALIG</sequence>
<dbReference type="InterPro" id="IPR024442">
    <property type="entry name" value="Transposase_Zn_ribbon"/>
</dbReference>
<accession>A0ABX0J6R0</accession>
<organism evidence="2 3">
    <name type="scientific">Paenibacillus agricola</name>
    <dbReference type="NCBI Taxonomy" id="2716264"/>
    <lineage>
        <taxon>Bacteria</taxon>
        <taxon>Bacillati</taxon>
        <taxon>Bacillota</taxon>
        <taxon>Bacilli</taxon>
        <taxon>Bacillales</taxon>
        <taxon>Paenibacillaceae</taxon>
        <taxon>Paenibacillus</taxon>
    </lineage>
</organism>
<gene>
    <name evidence="2" type="ORF">G9U52_19565</name>
</gene>
<evidence type="ECO:0000259" key="1">
    <source>
        <dbReference type="Pfam" id="PF12760"/>
    </source>
</evidence>
<evidence type="ECO:0000313" key="2">
    <source>
        <dbReference type="EMBL" id="NHN32039.1"/>
    </source>
</evidence>
<comment type="caution">
    <text evidence="2">The sequence shown here is derived from an EMBL/GenBank/DDBJ whole genome shotgun (WGS) entry which is preliminary data.</text>
</comment>
<dbReference type="RefSeq" id="WP_166152336.1">
    <property type="nucleotide sequence ID" value="NZ_JAAOIW010000007.1"/>
</dbReference>